<dbReference type="EC" id="1.14.11.80" evidence="11"/>
<comment type="cofactor">
    <cofactor evidence="11">
        <name>Zn(2+)</name>
        <dbReference type="ChEBI" id="CHEBI:29105"/>
    </cofactor>
    <text evidence="11">The zinc ions have a structural role.</text>
</comment>
<proteinExistence type="inferred from homology"/>
<dbReference type="PANTHER" id="PTHR23358:SF2">
    <property type="entry name" value="METHYLCYTOSINE DIOXYGENASE TET1"/>
    <property type="match status" value="1"/>
</dbReference>
<keyword evidence="7 11" id="KW-0560">Oxidoreductase</keyword>
<dbReference type="GO" id="GO:0005634">
    <property type="term" value="C:nucleus"/>
    <property type="evidence" value="ECO:0007669"/>
    <property type="project" value="UniProtKB-UniRule"/>
</dbReference>
<comment type="catalytic activity">
    <reaction evidence="10 11">
        <text>a 5-hydroxymethyl-2'-deoxycytidine in DNA + 2-oxoglutarate + O2 = a 5-formyl-2'-deoxycytidine in DNA + succinate + CO2 + H2O</text>
        <dbReference type="Rhea" id="RHEA:53828"/>
        <dbReference type="Rhea" id="RHEA-COMP:13315"/>
        <dbReference type="Rhea" id="RHEA-COMP:13656"/>
        <dbReference type="ChEBI" id="CHEBI:15377"/>
        <dbReference type="ChEBI" id="CHEBI:15379"/>
        <dbReference type="ChEBI" id="CHEBI:16526"/>
        <dbReference type="ChEBI" id="CHEBI:16810"/>
        <dbReference type="ChEBI" id="CHEBI:30031"/>
        <dbReference type="ChEBI" id="CHEBI:136731"/>
        <dbReference type="ChEBI" id="CHEBI:137731"/>
        <dbReference type="EC" id="1.14.11.80"/>
    </reaction>
</comment>
<evidence type="ECO:0000256" key="10">
    <source>
        <dbReference type="ARBA" id="ARBA00049431"/>
    </source>
</evidence>
<keyword evidence="4 11" id="KW-0479">Metal-binding</keyword>
<keyword evidence="15" id="KW-1185">Reference proteome</keyword>
<dbReference type="GO" id="GO:0141166">
    <property type="term" value="P:chromosomal 5-methylcytosine DNA demethylation pathway"/>
    <property type="evidence" value="ECO:0007669"/>
    <property type="project" value="UniProtKB-UniRule"/>
</dbReference>
<evidence type="ECO:0000256" key="1">
    <source>
        <dbReference type="ARBA" id="ARBA00004286"/>
    </source>
</evidence>
<name>A0ABD1JA53_9TELE</name>
<feature type="compositionally biased region" description="Polar residues" evidence="12">
    <location>
        <begin position="692"/>
        <end position="701"/>
    </location>
</feature>
<comment type="function">
    <text evidence="11">Dioxygenase that catalyzes the conversion of the modified genomic base 5-methylcytosine (5mC) into 5-hydroxymethylcytosine (5hmC) and plays a key role in epigenetic chromatin reprogramming during embryonic development.</text>
</comment>
<feature type="compositionally biased region" description="Polar residues" evidence="12">
    <location>
        <begin position="231"/>
        <end position="245"/>
    </location>
</feature>
<sequence length="1512" mass="165988">MLPKIEGLPLRRGKVGSKDIAKLEKKKRVSKGETEGDSVNGTKVEQMEDTSAAEEKDGDSSQTHAVPPDAFPQTFQTGVAAAVAALHEKAFGTSDTNALTIQSLSLNVPNGAGDHTAEAAGDPAGCASRSVETTDSVLPQPKAEALPENAVPLKKIKMEEPWVLMDGQISSHPGGSDSCEDALSTLAAVVCFSITDRKALEERLFGPRPSVLCSVKTEPEDSSHEFESHTKSVCTSPFTAPPQEQKSSDKSVKGSGTPLPAVQSLVEQRNLSMEQAIAIEALTQLAAFPQKMPIKMENGHHDTGSESKPAANVSSRENIPLLEAKSMSDSNKVSVISSSLHQTSVIHSPLNRQNHTSHHNACTSDMLPLQLLLKASSSCEKLPLKVEMKQSVSRALCKVQTLEGTYKEDWPSEQTPGGSSRNKDEEEVALQLADLAFIIQSRQKQTHLVHSSPCSENNPPKGMPVQTIKYNSHLLVENLKKTPLKRAKTTPSKPRVSKKKALEMNGDLMGESPSNHRITISKRTPNGKTLPKTKGQKVISQNMNLNHKRNPFLPQSQIDLKKYIAEAQLQREKCQLFSFGGPLMGVHLGSQTPLCLGNSSTINHLVTGPNALNHSNGKHPMLHPNGHRIQENDHGDSTMEGRRECERQSISQVFRPCDVLNYGAKPQGHPSVPDPPSAVSTHHHHYPDLHSKTNSYSNDQQQPRKDQEAYYKVETSGSVTVLSTSTINMEPGIDYPTEHTPTKDTLNSFLESPLKFLDTPTKNLLTPTSKKNMEVPTCDCMEHIVEKDEGPFYTHLGSGPSVAAVRELMENRYGEKGKAVRVEVVVYTGKEGRSSQGCPIAKWVIRRGSEEEKLLCLVRRRMGHCCQNAVVVILILAWEGIPRTMADQLYHELTQTLCKYGSPTSRRCGLNEDRTCACQGLDPETCGASFSFGCSWSMYFNGCKFARSKIPRKFRLLGDYPREEEKLEDNLQNLATDLAPLYKQLAPQAFQNQVDNEQLGTDCRLGMKQGRPFSGVTACVDFCAHAHRDTHNMNNGSTVVCTLTKEDNRAVRNVPEDEQLHVLPLYKISETDEFGHAEGQWAKVQTGALQVLSAFPREVRLLAEPVKSARKRRLEAKKASAEKQDKKQTTPSKVKSELFKGTPDRGNKCKSVELLPPLVKTEPQPYSIPLRTASVGNYPLDCKPSHLFNQNYGSPKPPGAHSRAMEARSPHDSGRPCPKYGFAGAPGNYGSDCRPGGCPQLCDQQLLEPRPAVSPLTAKGCRDYPHPHTLKSEPDEVHCSSFLQVPTPGESTPPRSLYPHPAEGLQSRLNGYHHGTPVPGTPTDLGSSLPPWTPHTPESVKVEEVWSDSEHNFLDGEIGGVAVAPSHGSILIECARRELHATTPILRPNRSHPTRISLVFYQHKNLNEPSHGWAAWEAKMAEKAREKEEEAERLLLEGGDPAAVLSPSRVKGKRDRPVAKGPSQEAPEEPCPGETELAQVPTRWAQTLPQDRVVTVSPYALTQVTGPYNRWM</sequence>
<evidence type="ECO:0000256" key="6">
    <source>
        <dbReference type="ARBA" id="ARBA00022964"/>
    </source>
</evidence>
<dbReference type="GO" id="GO:0005694">
    <property type="term" value="C:chromosome"/>
    <property type="evidence" value="ECO:0007669"/>
    <property type="project" value="UniProtKB-SubCell"/>
</dbReference>
<accession>A0ABD1JA53</accession>
<protein>
    <recommendedName>
        <fullName evidence="11">Methylcytosine dioxygenase TET</fullName>
        <ecNumber evidence="11">1.14.11.80</ecNumber>
    </recommendedName>
</protein>
<keyword evidence="6 11" id="KW-0223">Dioxygenase</keyword>
<evidence type="ECO:0000256" key="4">
    <source>
        <dbReference type="ARBA" id="ARBA00022723"/>
    </source>
</evidence>
<keyword evidence="8 11" id="KW-0408">Iron</keyword>
<dbReference type="InterPro" id="IPR024779">
    <property type="entry name" value="2OGFeDO_JBP1/TET_oxygenase_dom"/>
</dbReference>
<gene>
    <name evidence="14" type="ORF">ACEWY4_021384</name>
</gene>
<feature type="region of interest" description="Disordered" evidence="12">
    <location>
        <begin position="213"/>
        <end position="259"/>
    </location>
</feature>
<dbReference type="GO" id="GO:0070579">
    <property type="term" value="F:DNA 5-methylcytosine dioxygenase activity"/>
    <property type="evidence" value="ECO:0007669"/>
    <property type="project" value="UniProtKB-UniRule"/>
</dbReference>
<feature type="compositionally biased region" description="Basic and acidic residues" evidence="12">
    <location>
        <begin position="1203"/>
        <end position="1214"/>
    </location>
</feature>
<dbReference type="EMBL" id="JBHFQA010000018">
    <property type="protein sequence ID" value="KAL2083611.1"/>
    <property type="molecule type" value="Genomic_DNA"/>
</dbReference>
<comment type="catalytic activity">
    <reaction evidence="11">
        <text>a 5-methyl-2'-deoxycytidine in DNA + 2-oxoglutarate + O2 = a 5-hydroxymethyl-2'-deoxycytidine in DNA + succinate + CO2</text>
        <dbReference type="Rhea" id="RHEA:52636"/>
        <dbReference type="Rhea" id="RHEA-COMP:11370"/>
        <dbReference type="Rhea" id="RHEA-COMP:13315"/>
        <dbReference type="ChEBI" id="CHEBI:15379"/>
        <dbReference type="ChEBI" id="CHEBI:16526"/>
        <dbReference type="ChEBI" id="CHEBI:16810"/>
        <dbReference type="ChEBI" id="CHEBI:30031"/>
        <dbReference type="ChEBI" id="CHEBI:85454"/>
        <dbReference type="ChEBI" id="CHEBI:136731"/>
        <dbReference type="EC" id="1.14.11.80"/>
    </reaction>
</comment>
<dbReference type="GO" id="GO:0008270">
    <property type="term" value="F:zinc ion binding"/>
    <property type="evidence" value="ECO:0007669"/>
    <property type="project" value="UniProtKB-UniRule"/>
</dbReference>
<feature type="region of interest" description="Disordered" evidence="12">
    <location>
        <begin position="1194"/>
        <end position="1214"/>
    </location>
</feature>
<dbReference type="Proteomes" id="UP001591681">
    <property type="component" value="Unassembled WGS sequence"/>
</dbReference>
<keyword evidence="5 11" id="KW-0862">Zinc</keyword>
<dbReference type="Pfam" id="PF12851">
    <property type="entry name" value="Tet_JBP"/>
    <property type="match status" value="1"/>
</dbReference>
<keyword evidence="3" id="KW-0158">Chromosome</keyword>
<reference evidence="14 15" key="1">
    <citation type="submission" date="2024-09" db="EMBL/GenBank/DDBJ databases">
        <title>A chromosome-level genome assembly of Gray's grenadier anchovy, Coilia grayii.</title>
        <authorList>
            <person name="Fu Z."/>
        </authorList>
    </citation>
    <scope>NUCLEOTIDE SEQUENCE [LARGE SCALE GENOMIC DNA]</scope>
    <source>
        <strain evidence="14">G4</strain>
        <tissue evidence="14">Muscle</tissue>
    </source>
</reference>
<dbReference type="InterPro" id="IPR040175">
    <property type="entry name" value="TET1/2/3"/>
</dbReference>
<feature type="compositionally biased region" description="Basic and acidic residues" evidence="12">
    <location>
        <begin position="1116"/>
        <end position="1146"/>
    </location>
</feature>
<dbReference type="SMART" id="SM01333">
    <property type="entry name" value="Tet_JBP"/>
    <property type="match status" value="1"/>
</dbReference>
<evidence type="ECO:0000256" key="9">
    <source>
        <dbReference type="ARBA" id="ARBA00047840"/>
    </source>
</evidence>
<dbReference type="GO" id="GO:0010468">
    <property type="term" value="P:regulation of gene expression"/>
    <property type="evidence" value="ECO:0007669"/>
    <property type="project" value="UniProtKB-ARBA"/>
</dbReference>
<comment type="similarity">
    <text evidence="2 11">Belongs to the TET family.</text>
</comment>
<feature type="region of interest" description="Disordered" evidence="12">
    <location>
        <begin position="112"/>
        <end position="136"/>
    </location>
</feature>
<feature type="compositionally biased region" description="Basic and acidic residues" evidence="12">
    <location>
        <begin position="217"/>
        <end position="230"/>
    </location>
</feature>
<comment type="subcellular location">
    <subcellularLocation>
        <location evidence="1">Chromosome</location>
    </subcellularLocation>
</comment>
<dbReference type="InterPro" id="IPR046942">
    <property type="entry name" value="TET_oxygenase"/>
</dbReference>
<feature type="region of interest" description="Disordered" evidence="12">
    <location>
        <begin position="407"/>
        <end position="426"/>
    </location>
</feature>
<evidence type="ECO:0000256" key="11">
    <source>
        <dbReference type="RuleBase" id="RU367064"/>
    </source>
</evidence>
<evidence type="ECO:0000256" key="8">
    <source>
        <dbReference type="ARBA" id="ARBA00023004"/>
    </source>
</evidence>
<comment type="caution">
    <text evidence="14">The sequence shown here is derived from an EMBL/GenBank/DDBJ whole genome shotgun (WGS) entry which is preliminary data.</text>
</comment>
<organism evidence="14 15">
    <name type="scientific">Coilia grayii</name>
    <name type="common">Gray's grenadier anchovy</name>
    <dbReference type="NCBI Taxonomy" id="363190"/>
    <lineage>
        <taxon>Eukaryota</taxon>
        <taxon>Metazoa</taxon>
        <taxon>Chordata</taxon>
        <taxon>Craniata</taxon>
        <taxon>Vertebrata</taxon>
        <taxon>Euteleostomi</taxon>
        <taxon>Actinopterygii</taxon>
        <taxon>Neopterygii</taxon>
        <taxon>Teleostei</taxon>
        <taxon>Clupei</taxon>
        <taxon>Clupeiformes</taxon>
        <taxon>Clupeoidei</taxon>
        <taxon>Engraulidae</taxon>
        <taxon>Coilinae</taxon>
        <taxon>Coilia</taxon>
    </lineage>
</organism>
<evidence type="ECO:0000256" key="5">
    <source>
        <dbReference type="ARBA" id="ARBA00022833"/>
    </source>
</evidence>
<feature type="region of interest" description="Disordered" evidence="12">
    <location>
        <begin position="661"/>
        <end position="707"/>
    </location>
</feature>
<evidence type="ECO:0000259" key="13">
    <source>
        <dbReference type="SMART" id="SM01333"/>
    </source>
</evidence>
<evidence type="ECO:0000256" key="12">
    <source>
        <dbReference type="SAM" id="MobiDB-lite"/>
    </source>
</evidence>
<dbReference type="GO" id="GO:0010557">
    <property type="term" value="P:positive regulation of macromolecule biosynthetic process"/>
    <property type="evidence" value="ECO:0007669"/>
    <property type="project" value="UniProtKB-ARBA"/>
</dbReference>
<evidence type="ECO:0000313" key="15">
    <source>
        <dbReference type="Proteomes" id="UP001591681"/>
    </source>
</evidence>
<evidence type="ECO:0000256" key="7">
    <source>
        <dbReference type="ARBA" id="ARBA00023002"/>
    </source>
</evidence>
<evidence type="ECO:0000256" key="3">
    <source>
        <dbReference type="ARBA" id="ARBA00022454"/>
    </source>
</evidence>
<evidence type="ECO:0000256" key="2">
    <source>
        <dbReference type="ARBA" id="ARBA00007502"/>
    </source>
</evidence>
<feature type="region of interest" description="Disordered" evidence="12">
    <location>
        <begin position="1"/>
        <end position="72"/>
    </location>
</feature>
<dbReference type="PANTHER" id="PTHR23358">
    <property type="entry name" value="METHYLCYTOSINE DIOXYGENASE TET"/>
    <property type="match status" value="1"/>
</dbReference>
<comment type="catalytic activity">
    <reaction evidence="9 11">
        <text>a 5-formyl-2'-deoxycytidine in DNA + 2-oxoglutarate + O2 = a 5-carboxyl-2'-deoxycytidine in DNA + succinate + CO2 + H(+)</text>
        <dbReference type="Rhea" id="RHEA:53832"/>
        <dbReference type="Rhea" id="RHEA-COMP:13656"/>
        <dbReference type="Rhea" id="RHEA-COMP:13657"/>
        <dbReference type="ChEBI" id="CHEBI:15378"/>
        <dbReference type="ChEBI" id="CHEBI:15379"/>
        <dbReference type="ChEBI" id="CHEBI:16526"/>
        <dbReference type="ChEBI" id="CHEBI:16810"/>
        <dbReference type="ChEBI" id="CHEBI:30031"/>
        <dbReference type="ChEBI" id="CHEBI:137731"/>
        <dbReference type="ChEBI" id="CHEBI:137732"/>
        <dbReference type="EC" id="1.14.11.80"/>
    </reaction>
</comment>
<evidence type="ECO:0000313" key="14">
    <source>
        <dbReference type="EMBL" id="KAL2083611.1"/>
    </source>
</evidence>
<feature type="domain" description="Methylcytosine dioxygenase TET1-3 oxygenase" evidence="13">
    <location>
        <begin position="935"/>
        <end position="1404"/>
    </location>
</feature>
<feature type="region of interest" description="Disordered" evidence="12">
    <location>
        <begin position="1110"/>
        <end position="1146"/>
    </location>
</feature>
<feature type="region of interest" description="Disordered" evidence="12">
    <location>
        <begin position="1439"/>
        <end position="1476"/>
    </location>
</feature>
<comment type="cofactor">
    <cofactor evidence="11">
        <name>Fe(2+)</name>
        <dbReference type="ChEBI" id="CHEBI:29033"/>
    </cofactor>
    <text evidence="11">Binds 1 Fe(2+) ion per subunit.</text>
</comment>